<evidence type="ECO:0000256" key="1">
    <source>
        <dbReference type="ARBA" id="ARBA00009369"/>
    </source>
</evidence>
<comment type="similarity">
    <text evidence="1">Belongs to the MreC family.</text>
</comment>
<feature type="transmembrane region" description="Helical" evidence="6">
    <location>
        <begin position="7"/>
        <end position="26"/>
    </location>
</feature>
<name>A0A1J4RQD5_9BACT</name>
<evidence type="ECO:0000256" key="5">
    <source>
        <dbReference type="SAM" id="Coils"/>
    </source>
</evidence>
<keyword evidence="6" id="KW-1133">Transmembrane helix</keyword>
<dbReference type="GO" id="GO:0008360">
    <property type="term" value="P:regulation of cell shape"/>
    <property type="evidence" value="ECO:0007669"/>
    <property type="project" value="UniProtKB-KW"/>
</dbReference>
<dbReference type="NCBIfam" id="TIGR00219">
    <property type="entry name" value="mreC"/>
    <property type="match status" value="1"/>
</dbReference>
<accession>A0A1J4RQD5</accession>
<feature type="domain" description="Rod shape-determining protein MreC beta-barrel core" evidence="7">
    <location>
        <begin position="116"/>
        <end position="260"/>
    </location>
</feature>
<dbReference type="InterPro" id="IPR042175">
    <property type="entry name" value="Cell/Rod_MreC_2"/>
</dbReference>
<dbReference type="Proteomes" id="UP000182753">
    <property type="component" value="Unassembled WGS sequence"/>
</dbReference>
<organism evidence="8 9">
    <name type="scientific">Candidatus Berkelbacteria bacterium CG1_02_42_45</name>
    <dbReference type="NCBI Taxonomy" id="1805036"/>
    <lineage>
        <taxon>Bacteria</taxon>
        <taxon>Candidatus Berkelbacteria</taxon>
    </lineage>
</organism>
<reference evidence="8 9" key="1">
    <citation type="journal article" date="2016" name="Environ. Microbiol.">
        <title>Genomic resolution of a cold subsurface aquifer community provides metabolic insights for novel microbes adapted to high CO concentrations.</title>
        <authorList>
            <person name="Probst A.J."/>
            <person name="Castelle C.J."/>
            <person name="Singh A."/>
            <person name="Brown C.T."/>
            <person name="Anantharaman K."/>
            <person name="Sharon I."/>
            <person name="Hug L.A."/>
            <person name="Burstein D."/>
            <person name="Emerson J.B."/>
            <person name="Thomas B.C."/>
            <person name="Banfield J.F."/>
        </authorList>
    </citation>
    <scope>NUCLEOTIDE SEQUENCE [LARGE SCALE GENOMIC DNA]</scope>
    <source>
        <strain evidence="8">CG1_02_42_45</strain>
    </source>
</reference>
<evidence type="ECO:0000313" key="9">
    <source>
        <dbReference type="Proteomes" id="UP000182753"/>
    </source>
</evidence>
<dbReference type="InterPro" id="IPR055342">
    <property type="entry name" value="MreC_beta-barrel_core"/>
</dbReference>
<dbReference type="InterPro" id="IPR007221">
    <property type="entry name" value="MreC"/>
</dbReference>
<gene>
    <name evidence="8" type="ORF">AUJ40_01580</name>
</gene>
<dbReference type="Pfam" id="PF04085">
    <property type="entry name" value="MreC"/>
    <property type="match status" value="1"/>
</dbReference>
<dbReference type="Gene3D" id="2.40.10.340">
    <property type="entry name" value="Rod shape-determining protein MreC, domain 1"/>
    <property type="match status" value="1"/>
</dbReference>
<dbReference type="InterPro" id="IPR042177">
    <property type="entry name" value="Cell/Rod_1"/>
</dbReference>
<dbReference type="AlphaFoldDB" id="A0A1J4RQD5"/>
<dbReference type="PIRSF" id="PIRSF038471">
    <property type="entry name" value="MreC"/>
    <property type="match status" value="1"/>
</dbReference>
<keyword evidence="6" id="KW-0812">Transmembrane</keyword>
<evidence type="ECO:0000256" key="6">
    <source>
        <dbReference type="SAM" id="Phobius"/>
    </source>
</evidence>
<sequence length="263" mass="28467">MKRRSLLIWLVVAIAVIVIFIIPSAISRKSSDFILAITTPVSRVLVSAGRKITSTFSVISEIGNLRKDNQRLTEDLVRAKVDSARLTELEIENNELRKQLEYKEAHPEMKLVPTNVVGLDPTNFYDTIVVDKGSNDGITQGIAVISLGVLVGKIDEVWGESSRVLLITSKDSIIQVMLENSRTTGILKGGISGMTLENIPLDTPIAGGENIITSGLGGKLPKGILIGKAGKEISAKSDIFKAIEVKSPINFFKLESLFIVSGV</sequence>
<evidence type="ECO:0000259" key="7">
    <source>
        <dbReference type="Pfam" id="PF04085"/>
    </source>
</evidence>
<dbReference type="GO" id="GO:0005886">
    <property type="term" value="C:plasma membrane"/>
    <property type="evidence" value="ECO:0007669"/>
    <property type="project" value="TreeGrafter"/>
</dbReference>
<dbReference type="EMBL" id="MNUJ01000032">
    <property type="protein sequence ID" value="OIN89609.1"/>
    <property type="molecule type" value="Genomic_DNA"/>
</dbReference>
<dbReference type="PANTHER" id="PTHR34138:SF1">
    <property type="entry name" value="CELL SHAPE-DETERMINING PROTEIN MREC"/>
    <property type="match status" value="1"/>
</dbReference>
<dbReference type="Gene3D" id="2.40.10.350">
    <property type="entry name" value="Rod shape-determining protein MreC, domain 2"/>
    <property type="match status" value="1"/>
</dbReference>
<evidence type="ECO:0000256" key="3">
    <source>
        <dbReference type="ARBA" id="ARBA00022960"/>
    </source>
</evidence>
<keyword evidence="5" id="KW-0175">Coiled coil</keyword>
<feature type="coiled-coil region" evidence="5">
    <location>
        <begin position="62"/>
        <end position="106"/>
    </location>
</feature>
<evidence type="ECO:0000313" key="8">
    <source>
        <dbReference type="EMBL" id="OIN89609.1"/>
    </source>
</evidence>
<comment type="caution">
    <text evidence="8">The sequence shown here is derived from an EMBL/GenBank/DDBJ whole genome shotgun (WGS) entry which is preliminary data.</text>
</comment>
<keyword evidence="6" id="KW-0472">Membrane</keyword>
<protein>
    <recommendedName>
        <fullName evidence="2">Cell shape-determining protein MreC</fullName>
    </recommendedName>
    <alternativeName>
        <fullName evidence="4">Cell shape protein MreC</fullName>
    </alternativeName>
</protein>
<dbReference type="PANTHER" id="PTHR34138">
    <property type="entry name" value="CELL SHAPE-DETERMINING PROTEIN MREC"/>
    <property type="match status" value="1"/>
</dbReference>
<proteinExistence type="inferred from homology"/>
<evidence type="ECO:0000256" key="2">
    <source>
        <dbReference type="ARBA" id="ARBA00013855"/>
    </source>
</evidence>
<keyword evidence="3" id="KW-0133">Cell shape</keyword>
<evidence type="ECO:0000256" key="4">
    <source>
        <dbReference type="ARBA" id="ARBA00032089"/>
    </source>
</evidence>